<dbReference type="PROSITE" id="PS51819">
    <property type="entry name" value="VOC"/>
    <property type="match status" value="1"/>
</dbReference>
<sequence length="121" mass="12751">MTIELQGLRTVIYPVADLAAAKAWWTELIGVTPYFDEPFYVGFEVAGYELGLLPTEDSADGSFTYWGVESVADAVSQALTNGATEHVPAADVGGGIITATVRTPDGSVVGFITNPHFALPS</sequence>
<evidence type="ECO:0000313" key="2">
    <source>
        <dbReference type="EMBL" id="MFH5211802.1"/>
    </source>
</evidence>
<dbReference type="Pfam" id="PF00903">
    <property type="entry name" value="Glyoxalase"/>
    <property type="match status" value="1"/>
</dbReference>
<dbReference type="SUPFAM" id="SSF54593">
    <property type="entry name" value="Glyoxalase/Bleomycin resistance protein/Dihydroxybiphenyl dioxygenase"/>
    <property type="match status" value="1"/>
</dbReference>
<gene>
    <name evidence="2" type="ORF">ACHIPZ_26900</name>
</gene>
<name>A0ABW7JUX5_9NOCA</name>
<reference evidence="2 3" key="1">
    <citation type="submission" date="2024-10" db="EMBL/GenBank/DDBJ databases">
        <authorList>
            <person name="Riesco R."/>
        </authorList>
    </citation>
    <scope>NUCLEOTIDE SEQUENCE [LARGE SCALE GENOMIC DNA]</scope>
    <source>
        <strain evidence="2 3">NCIMB 15449</strain>
    </source>
</reference>
<dbReference type="EMBL" id="JBIMSO010000137">
    <property type="protein sequence ID" value="MFH5211802.1"/>
    <property type="molecule type" value="Genomic_DNA"/>
</dbReference>
<comment type="caution">
    <text evidence="2">The sequence shown here is derived from an EMBL/GenBank/DDBJ whole genome shotgun (WGS) entry which is preliminary data.</text>
</comment>
<dbReference type="Gene3D" id="3.10.180.10">
    <property type="entry name" value="2,3-Dihydroxybiphenyl 1,2-Dioxygenase, domain 1"/>
    <property type="match status" value="1"/>
</dbReference>
<dbReference type="InterPro" id="IPR004360">
    <property type="entry name" value="Glyas_Fos-R_dOase_dom"/>
</dbReference>
<dbReference type="InterPro" id="IPR037523">
    <property type="entry name" value="VOC_core"/>
</dbReference>
<evidence type="ECO:0000313" key="3">
    <source>
        <dbReference type="Proteomes" id="UP001609175"/>
    </source>
</evidence>
<dbReference type="RefSeq" id="WP_395118579.1">
    <property type="nucleotide sequence ID" value="NZ_JBIMSO010000137.1"/>
</dbReference>
<accession>A0ABW7JUX5</accession>
<dbReference type="Proteomes" id="UP001609175">
    <property type="component" value="Unassembled WGS sequence"/>
</dbReference>
<proteinExistence type="predicted"/>
<organism evidence="2 3">
    <name type="scientific">Antrihabitans spumae</name>
    <dbReference type="NCBI Taxonomy" id="3373370"/>
    <lineage>
        <taxon>Bacteria</taxon>
        <taxon>Bacillati</taxon>
        <taxon>Actinomycetota</taxon>
        <taxon>Actinomycetes</taxon>
        <taxon>Mycobacteriales</taxon>
        <taxon>Nocardiaceae</taxon>
        <taxon>Antrihabitans</taxon>
    </lineage>
</organism>
<evidence type="ECO:0000259" key="1">
    <source>
        <dbReference type="PROSITE" id="PS51819"/>
    </source>
</evidence>
<dbReference type="CDD" id="cd06587">
    <property type="entry name" value="VOC"/>
    <property type="match status" value="1"/>
</dbReference>
<dbReference type="InterPro" id="IPR029068">
    <property type="entry name" value="Glyas_Bleomycin-R_OHBP_Dase"/>
</dbReference>
<feature type="domain" description="VOC" evidence="1">
    <location>
        <begin position="7"/>
        <end position="114"/>
    </location>
</feature>
<protein>
    <submittedName>
        <fullName evidence="2">VOC family protein</fullName>
    </submittedName>
</protein>